<feature type="region of interest" description="Disordered" evidence="1">
    <location>
        <begin position="67"/>
        <end position="91"/>
    </location>
</feature>
<comment type="caution">
    <text evidence="2">The sequence shown here is derived from an EMBL/GenBank/DDBJ whole genome shotgun (WGS) entry which is preliminary data.</text>
</comment>
<gene>
    <name evidence="2" type="ORF">B9479_006762</name>
</gene>
<evidence type="ECO:0000256" key="1">
    <source>
        <dbReference type="SAM" id="MobiDB-lite"/>
    </source>
</evidence>
<reference evidence="2 3" key="1">
    <citation type="submission" date="2017-05" db="EMBL/GenBank/DDBJ databases">
        <title>The Genome Sequence of Tsuchiyaea wingfieldii DSM 27421.</title>
        <authorList>
            <person name="Cuomo C."/>
            <person name="Passer A."/>
            <person name="Billmyre B."/>
            <person name="Heitman J."/>
        </authorList>
    </citation>
    <scope>NUCLEOTIDE SEQUENCE [LARGE SCALE GENOMIC DNA]</scope>
    <source>
        <strain evidence="2 3">DSM 27421</strain>
    </source>
</reference>
<organism evidence="2 3">
    <name type="scientific">Cryptococcus floricola</name>
    <dbReference type="NCBI Taxonomy" id="2591691"/>
    <lineage>
        <taxon>Eukaryota</taxon>
        <taxon>Fungi</taxon>
        <taxon>Dikarya</taxon>
        <taxon>Basidiomycota</taxon>
        <taxon>Agaricomycotina</taxon>
        <taxon>Tremellomycetes</taxon>
        <taxon>Tremellales</taxon>
        <taxon>Cryptococcaceae</taxon>
        <taxon>Cryptococcus</taxon>
    </lineage>
</organism>
<evidence type="ECO:0000313" key="2">
    <source>
        <dbReference type="EMBL" id="TYJ52630.1"/>
    </source>
</evidence>
<dbReference type="EMBL" id="NIDF01000124">
    <property type="protein sequence ID" value="TYJ52630.1"/>
    <property type="molecule type" value="Genomic_DNA"/>
</dbReference>
<dbReference type="Proteomes" id="UP000322245">
    <property type="component" value="Unassembled WGS sequence"/>
</dbReference>
<sequence>MLSAPLHCSICAIPCLLPRNELPPPRASFLADSLVSPSKSSGVGATCWLNEWYCLRVSSGIVSPEPFLPPTPPISPTSKASPSPDQTGAKTKRCVPIHAYCLLAILSTIRQSQFNNAQTHEEKMMLEWSLPRWSGFGPWARKGDEEGEGAGGGLSLGHWRGLVSQRERWEMEGKHYLDSDLLSPFDVGEPPSTDPLPYFRPLQTSILTTLPYTVIYSIFISSLENLDLPDVSQLTSSPTKTFPQLLNPSAINDFLSLARTCSDLWHYPLSSNIWALLVLDDVRRWRVTTLSRWRANPSGVGSALHLSDALDASFVDPIIKSLGASREEGAEWKAKDVWSWWKFGNGWKSRRRVWYCVVHGCATARDADWW</sequence>
<keyword evidence="3" id="KW-1185">Reference proteome</keyword>
<protein>
    <submittedName>
        <fullName evidence="2">Uncharacterized protein</fullName>
    </submittedName>
</protein>
<evidence type="ECO:0000313" key="3">
    <source>
        <dbReference type="Proteomes" id="UP000322245"/>
    </source>
</evidence>
<accession>A0A5D3ARD1</accession>
<name>A0A5D3ARD1_9TREE</name>
<proteinExistence type="predicted"/>
<dbReference type="AlphaFoldDB" id="A0A5D3ARD1"/>